<proteinExistence type="predicted"/>
<comment type="caution">
    <text evidence="1">The sequence shown here is derived from an EMBL/GenBank/DDBJ whole genome shotgun (WGS) entry which is preliminary data.</text>
</comment>
<evidence type="ECO:0000313" key="2">
    <source>
        <dbReference type="Proteomes" id="UP000661112"/>
    </source>
</evidence>
<sequence length="55" mass="6329">MTNPPYKLGDRTYGFREQECVRLQGESKELWSAPEALVFKTVAIVLQDEPHSYLS</sequence>
<reference evidence="1 2" key="1">
    <citation type="journal article" date="2020" name="ISME J.">
        <title>Comparative genomics reveals insights into cyanobacterial evolution and habitat adaptation.</title>
        <authorList>
            <person name="Chen M.Y."/>
            <person name="Teng W.K."/>
            <person name="Zhao L."/>
            <person name="Hu C.X."/>
            <person name="Zhou Y.K."/>
            <person name="Han B.P."/>
            <person name="Song L.R."/>
            <person name="Shu W.S."/>
        </authorList>
    </citation>
    <scope>NUCLEOTIDE SEQUENCE [LARGE SCALE GENOMIC DNA]</scope>
    <source>
        <strain evidence="1 2">FACHB-119</strain>
    </source>
</reference>
<name>A0ABR8D5Z8_9NOST</name>
<accession>A0ABR8D5Z8</accession>
<gene>
    <name evidence="1" type="ORF">H6G83_16165</name>
</gene>
<dbReference type="EMBL" id="JACJSG010000020">
    <property type="protein sequence ID" value="MBD2502129.1"/>
    <property type="molecule type" value="Genomic_DNA"/>
</dbReference>
<evidence type="ECO:0000313" key="1">
    <source>
        <dbReference type="EMBL" id="MBD2502129.1"/>
    </source>
</evidence>
<organism evidence="1 2">
    <name type="scientific">Anabaena azotica FACHB-119</name>
    <dbReference type="NCBI Taxonomy" id="947527"/>
    <lineage>
        <taxon>Bacteria</taxon>
        <taxon>Bacillati</taxon>
        <taxon>Cyanobacteriota</taxon>
        <taxon>Cyanophyceae</taxon>
        <taxon>Nostocales</taxon>
        <taxon>Nostocaceae</taxon>
        <taxon>Anabaena</taxon>
        <taxon>Anabaena azotica</taxon>
    </lineage>
</organism>
<dbReference type="Proteomes" id="UP000661112">
    <property type="component" value="Unassembled WGS sequence"/>
</dbReference>
<keyword evidence="2" id="KW-1185">Reference proteome</keyword>
<protein>
    <submittedName>
        <fullName evidence="1">Uncharacterized protein</fullName>
    </submittedName>
</protein>
<dbReference type="RefSeq" id="WP_190474071.1">
    <property type="nucleotide sequence ID" value="NZ_JACJSG010000020.1"/>
</dbReference>